<dbReference type="Gene3D" id="6.10.130.20">
    <property type="match status" value="1"/>
</dbReference>
<dbReference type="Gene3D" id="1.25.40.430">
    <property type="match status" value="1"/>
</dbReference>
<keyword evidence="3" id="KW-0995">Kinetochore</keyword>
<feature type="region of interest" description="Disordered" evidence="5">
    <location>
        <begin position="562"/>
        <end position="582"/>
    </location>
</feature>
<dbReference type="Pfam" id="PF08311">
    <property type="entry name" value="Mad3_BUB1_I"/>
    <property type="match status" value="1"/>
</dbReference>
<comment type="subcellular location">
    <subcellularLocation>
        <location evidence="1">Chromosome</location>
        <location evidence="1">Centromere</location>
        <location evidence="1">Kinetochore</location>
    </subcellularLocation>
</comment>
<dbReference type="InterPro" id="IPR000719">
    <property type="entry name" value="Prot_kinase_dom"/>
</dbReference>
<evidence type="ECO:0000256" key="3">
    <source>
        <dbReference type="ARBA" id="ARBA00022838"/>
    </source>
</evidence>
<evidence type="ECO:0000256" key="1">
    <source>
        <dbReference type="ARBA" id="ARBA00004629"/>
    </source>
</evidence>
<name>A0A8C7BC75_NEOVI</name>
<feature type="region of interest" description="Disordered" evidence="5">
    <location>
        <begin position="628"/>
        <end position="649"/>
    </location>
</feature>
<keyword evidence="2" id="KW-0158">Chromosome</keyword>
<dbReference type="FunFam" id="1.25.40.430:FF:000001">
    <property type="entry name" value="Mitotic checkpoint serine/threonine-protein kinase BUB1"/>
    <property type="match status" value="1"/>
</dbReference>
<organism evidence="7 8">
    <name type="scientific">Neovison vison</name>
    <name type="common">American mink</name>
    <name type="synonym">Mustela vison</name>
    <dbReference type="NCBI Taxonomy" id="452646"/>
    <lineage>
        <taxon>Eukaryota</taxon>
        <taxon>Metazoa</taxon>
        <taxon>Chordata</taxon>
        <taxon>Craniata</taxon>
        <taxon>Vertebrata</taxon>
        <taxon>Euteleostomi</taxon>
        <taxon>Mammalia</taxon>
        <taxon>Eutheria</taxon>
        <taxon>Laurasiatheria</taxon>
        <taxon>Carnivora</taxon>
        <taxon>Caniformia</taxon>
        <taxon>Musteloidea</taxon>
        <taxon>Mustelidae</taxon>
        <taxon>Mustelinae</taxon>
        <taxon>Neogale</taxon>
    </lineage>
</organism>
<feature type="domain" description="BUB1 N-terminal" evidence="6">
    <location>
        <begin position="11"/>
        <end position="182"/>
    </location>
</feature>
<keyword evidence="4" id="KW-0137">Centromere</keyword>
<dbReference type="GO" id="GO:0005524">
    <property type="term" value="F:ATP binding"/>
    <property type="evidence" value="ECO:0007669"/>
    <property type="project" value="InterPro"/>
</dbReference>
<dbReference type="Ensembl" id="ENSNVIT00000024206.1">
    <property type="protein sequence ID" value="ENSNVIP00000020781.1"/>
    <property type="gene ID" value="ENSNVIG00000016146.1"/>
</dbReference>
<evidence type="ECO:0000256" key="4">
    <source>
        <dbReference type="ARBA" id="ARBA00023328"/>
    </source>
</evidence>
<dbReference type="GO" id="GO:0000776">
    <property type="term" value="C:kinetochore"/>
    <property type="evidence" value="ECO:0007669"/>
    <property type="project" value="UniProtKB-KW"/>
</dbReference>
<dbReference type="Gene3D" id="1.10.510.10">
    <property type="entry name" value="Transferase(Phosphotransferase) domain 1"/>
    <property type="match status" value="2"/>
</dbReference>
<sequence>MDNPENVFQMFEAHMQSYKGDDPLGEWESYMQWVEENFPENKEYLTTLLEHLMKEFLDKKKYHNDPRFINYCLKFAQYNSDLHQFFEFLYNHGIGTLSSPLYVAWAGHLEGQGELQHASAVLRRGLQNQAEPRELLQQHYRLFQARLTETHLPTQARTSEPLHNAQILNQMMTSKSNPGNNSACMSKNQNEDRHYMKRKEANAFEEQLLKQKMDELHKKLHQVVETSQENLPVFQERSEVNPACMGPSVNSQQDLRAPSLPAINHQTSKNMGEKPRETTPVVPPMANVVTATLVSPAISQSVSPPGPLAAQPGTDSMFAVTRKDDRCVTKSTHEFKPQIEAEIKEGSETHKVVNTGSFHTTPNTSLGMVQATPSRVQPSPTVHTKEALGFIMNMFQAPTLPDISDDKDEWPSLDQNEDAFEAQFQKNARSSGAWGVNKIISSLTSAFPVFEDGNKENYGLPQPKNKPAGARTFGERSVSRFPSKPNEVPHTEEFLDDSTVWGVRCNRTLAPSPKSPGHFTAAAQLASTPFHKPPVDAGPALEDKENVVAKEYVHVTLDSCEENMGEPSKDRKFSSIQEKTPEPAFPADISSASLLRGSQPAAGGVLASEVAQSLEACKLTDANLTVAEDPQGAGAGHQAERTQTSSLENVNASNLTVENPWDDTLILKLLSGLSKPVRSYPNTYEWQCKLPAIKPKTEFQLGSLLVYVDHLLGEGAFAQVYEVTHGEVNDTKNKQKFVLKVQKPANPWEFYIGTQLMERLKPSMRHMFIKFYSAHFFQNGSVLVGDLYSYGTLLDGDDDDVSAGLALIDLGQSIDMKLFPKGTTFTAKCETSGFQCIEMLSNKPWNYQIDYFGVAATVYCMLFGTYMKVRNEGGVWKPEGLFRRLPHLDMWSEFFHIMLNIPDCHHLPSLDLLRQKLKKIFQQHYTNKIKTLRNRLIVLLLEYKRSRK</sequence>
<dbReference type="PANTHER" id="PTHR14030:SF26">
    <property type="entry name" value="MITOTIC CHECKPOINT SERINE_THREONINE-PROTEIN KINASE BUB1"/>
    <property type="match status" value="1"/>
</dbReference>
<evidence type="ECO:0000256" key="2">
    <source>
        <dbReference type="ARBA" id="ARBA00022454"/>
    </source>
</evidence>
<dbReference type="GeneTree" id="ENSGT00940000157865"/>
<evidence type="ECO:0000313" key="8">
    <source>
        <dbReference type="Proteomes" id="UP000694425"/>
    </source>
</evidence>
<dbReference type="PANTHER" id="PTHR14030">
    <property type="entry name" value="MITOTIC CHECKPOINT SERINE/THREONINE-PROTEIN KINASE BUB1"/>
    <property type="match status" value="1"/>
</dbReference>
<dbReference type="SMART" id="SM00220">
    <property type="entry name" value="S_TKc"/>
    <property type="match status" value="1"/>
</dbReference>
<feature type="region of interest" description="Disordered" evidence="5">
    <location>
        <begin position="457"/>
        <end position="491"/>
    </location>
</feature>
<accession>A0A8C7BC75</accession>
<proteinExistence type="predicted"/>
<dbReference type="GO" id="GO:0051754">
    <property type="term" value="P:meiotic sister chromatid cohesion, centromeric"/>
    <property type="evidence" value="ECO:0007669"/>
    <property type="project" value="TreeGrafter"/>
</dbReference>
<keyword evidence="8" id="KW-1185">Reference proteome</keyword>
<dbReference type="InterPro" id="IPR013212">
    <property type="entry name" value="Mad3/Bub1_I"/>
</dbReference>
<reference evidence="7" key="2">
    <citation type="submission" date="2025-09" db="UniProtKB">
        <authorList>
            <consortium name="Ensembl"/>
        </authorList>
    </citation>
    <scope>IDENTIFICATION</scope>
</reference>
<dbReference type="GO" id="GO:0005634">
    <property type="term" value="C:nucleus"/>
    <property type="evidence" value="ECO:0007669"/>
    <property type="project" value="TreeGrafter"/>
</dbReference>
<dbReference type="PROSITE" id="PS51489">
    <property type="entry name" value="BUB1_N"/>
    <property type="match status" value="1"/>
</dbReference>
<dbReference type="InterPro" id="IPR011009">
    <property type="entry name" value="Kinase-like_dom_sf"/>
</dbReference>
<dbReference type="SMART" id="SM00777">
    <property type="entry name" value="Mad3_BUB1_I"/>
    <property type="match status" value="1"/>
</dbReference>
<dbReference type="GO" id="GO:0004672">
    <property type="term" value="F:protein kinase activity"/>
    <property type="evidence" value="ECO:0007669"/>
    <property type="project" value="InterPro"/>
</dbReference>
<protein>
    <submittedName>
        <fullName evidence="7">BUB1 mitotic checkpoint serine/threonine kinase</fullName>
    </submittedName>
</protein>
<reference evidence="7" key="1">
    <citation type="submission" date="2025-08" db="UniProtKB">
        <authorList>
            <consortium name="Ensembl"/>
        </authorList>
    </citation>
    <scope>IDENTIFICATION</scope>
</reference>
<evidence type="ECO:0000313" key="7">
    <source>
        <dbReference type="Ensembl" id="ENSNVIP00000020781.1"/>
    </source>
</evidence>
<dbReference type="SUPFAM" id="SSF56112">
    <property type="entry name" value="Protein kinase-like (PK-like)"/>
    <property type="match status" value="1"/>
</dbReference>
<dbReference type="AlphaFoldDB" id="A0A8C7BC75"/>
<dbReference type="Proteomes" id="UP000694425">
    <property type="component" value="Unplaced"/>
</dbReference>
<evidence type="ECO:0000259" key="6">
    <source>
        <dbReference type="PROSITE" id="PS51489"/>
    </source>
</evidence>
<evidence type="ECO:0000256" key="5">
    <source>
        <dbReference type="SAM" id="MobiDB-lite"/>
    </source>
</evidence>
<dbReference type="InterPro" id="IPR015661">
    <property type="entry name" value="Bub1/Mad3"/>
</dbReference>
<dbReference type="GO" id="GO:0007094">
    <property type="term" value="P:mitotic spindle assembly checkpoint signaling"/>
    <property type="evidence" value="ECO:0007669"/>
    <property type="project" value="InterPro"/>
</dbReference>